<dbReference type="InterPro" id="IPR006104">
    <property type="entry name" value="Glyco_hydro_2_N"/>
</dbReference>
<dbReference type="Pfam" id="PF02837">
    <property type="entry name" value="Glyco_hydro_2_N"/>
    <property type="match status" value="1"/>
</dbReference>
<gene>
    <name evidence="3" type="ORF">H5P30_17885</name>
</gene>
<dbReference type="InterPro" id="IPR008979">
    <property type="entry name" value="Galactose-bd-like_sf"/>
</dbReference>
<dbReference type="GO" id="GO:0004566">
    <property type="term" value="F:beta-glucuronidase activity"/>
    <property type="evidence" value="ECO:0007669"/>
    <property type="project" value="TreeGrafter"/>
</dbReference>
<comment type="similarity">
    <text evidence="1">Belongs to the glycosyl hydrolase 2 family.</text>
</comment>
<dbReference type="InterPro" id="IPR013783">
    <property type="entry name" value="Ig-like_fold"/>
</dbReference>
<evidence type="ECO:0000313" key="3">
    <source>
        <dbReference type="EMBL" id="MBC2603656.1"/>
    </source>
</evidence>
<dbReference type="SUPFAM" id="SSF49785">
    <property type="entry name" value="Galactose-binding domain-like"/>
    <property type="match status" value="1"/>
</dbReference>
<dbReference type="PANTHER" id="PTHR10066:SF67">
    <property type="entry name" value="BETA-GLUCURONIDASE"/>
    <property type="match status" value="1"/>
</dbReference>
<dbReference type="RefSeq" id="WP_185694278.1">
    <property type="nucleotide sequence ID" value="NZ_JACHVA010000127.1"/>
</dbReference>
<dbReference type="GO" id="GO:0005975">
    <property type="term" value="P:carbohydrate metabolic process"/>
    <property type="evidence" value="ECO:0007669"/>
    <property type="project" value="InterPro"/>
</dbReference>
<dbReference type="Gene3D" id="2.60.40.10">
    <property type="entry name" value="Immunoglobulins"/>
    <property type="match status" value="1"/>
</dbReference>
<dbReference type="AlphaFoldDB" id="A0A7X1B119"/>
<name>A0A7X1B119_9BACT</name>
<protein>
    <recommendedName>
        <fullName evidence="2">Glycosyl hydrolases family 2 sugar binding domain-containing protein</fullName>
    </recommendedName>
</protein>
<feature type="domain" description="Glycosyl hydrolases family 2 sugar binding" evidence="2">
    <location>
        <begin position="40"/>
        <end position="177"/>
    </location>
</feature>
<dbReference type="Gene3D" id="2.60.120.260">
    <property type="entry name" value="Galactose-binding domain-like"/>
    <property type="match status" value="1"/>
</dbReference>
<dbReference type="GO" id="GO:0019391">
    <property type="term" value="P:glucuronoside catabolic process"/>
    <property type="evidence" value="ECO:0007669"/>
    <property type="project" value="TreeGrafter"/>
</dbReference>
<comment type="caution">
    <text evidence="3">The sequence shown here is derived from an EMBL/GenBank/DDBJ whole genome shotgun (WGS) entry which is preliminary data.</text>
</comment>
<evidence type="ECO:0000256" key="1">
    <source>
        <dbReference type="ARBA" id="ARBA00007401"/>
    </source>
</evidence>
<dbReference type="Proteomes" id="UP000525652">
    <property type="component" value="Unassembled WGS sequence"/>
</dbReference>
<dbReference type="GO" id="GO:0030246">
    <property type="term" value="F:carbohydrate binding"/>
    <property type="evidence" value="ECO:0007669"/>
    <property type="project" value="TreeGrafter"/>
</dbReference>
<sequence length="307" mass="35796">MLYPQRNFPREFFDLHGIWNFPHEKEETVYTSGFTPEKQVAVRSSYNEAFDEEDFRKWMKGCWYSRELSHPRVLQSERVVLRFGSDIYKAQVYLNRKLLGDHETGYIPIEFDIKELIHFGEGNLLCVRTDNVLSLETVLMDNLKKHPEAGHFAGQYPYTPIDFLPYACIQHPVSIYSTSSEAWLESVTAQTQYEVHTGIVRISGIFQGSATHAEIMILETSSTAEAEINEGHFEAELKIDVVTLWNVGEPNLDRASIRLKDESKQIYDEYDQLFVFQTVQIEGNRILLDDKPLYLQGFERHDEYRHL</sequence>
<organism evidence="3 4">
    <name type="scientific">Puniceicoccus vermicola</name>
    <dbReference type="NCBI Taxonomy" id="388746"/>
    <lineage>
        <taxon>Bacteria</taxon>
        <taxon>Pseudomonadati</taxon>
        <taxon>Verrucomicrobiota</taxon>
        <taxon>Opitutia</taxon>
        <taxon>Puniceicoccales</taxon>
        <taxon>Puniceicoccaceae</taxon>
        <taxon>Puniceicoccus</taxon>
    </lineage>
</organism>
<keyword evidence="4" id="KW-1185">Reference proteome</keyword>
<reference evidence="3 4" key="1">
    <citation type="submission" date="2020-07" db="EMBL/GenBank/DDBJ databases">
        <authorList>
            <person name="Feng X."/>
        </authorList>
    </citation>
    <scope>NUCLEOTIDE SEQUENCE [LARGE SCALE GENOMIC DNA]</scope>
    <source>
        <strain evidence="3 4">JCM14086</strain>
    </source>
</reference>
<evidence type="ECO:0000313" key="4">
    <source>
        <dbReference type="Proteomes" id="UP000525652"/>
    </source>
</evidence>
<proteinExistence type="inferred from homology"/>
<evidence type="ECO:0000259" key="2">
    <source>
        <dbReference type="Pfam" id="PF02837"/>
    </source>
</evidence>
<dbReference type="EMBL" id="JACHVA010000127">
    <property type="protein sequence ID" value="MBC2603656.1"/>
    <property type="molecule type" value="Genomic_DNA"/>
</dbReference>
<dbReference type="PANTHER" id="PTHR10066">
    <property type="entry name" value="BETA-GLUCURONIDASE"/>
    <property type="match status" value="1"/>
</dbReference>
<accession>A0A7X1B119</accession>